<keyword evidence="6 10" id="KW-0067">ATP-binding</keyword>
<dbReference type="Gene3D" id="3.30.565.10">
    <property type="entry name" value="Histidine kinase-like ATPase, C-terminal domain"/>
    <property type="match status" value="1"/>
</dbReference>
<evidence type="ECO:0000313" key="10">
    <source>
        <dbReference type="EMBL" id="WDE98542.1"/>
    </source>
</evidence>
<dbReference type="PANTHER" id="PTHR43065">
    <property type="entry name" value="SENSOR HISTIDINE KINASE"/>
    <property type="match status" value="1"/>
</dbReference>
<keyword evidence="7" id="KW-0902">Two-component regulatory system</keyword>
<evidence type="ECO:0000256" key="3">
    <source>
        <dbReference type="ARBA" id="ARBA00022679"/>
    </source>
</evidence>
<accession>A0ABY7VXU5</accession>
<dbReference type="SMART" id="SM00387">
    <property type="entry name" value="HATPase_c"/>
    <property type="match status" value="1"/>
</dbReference>
<name>A0ABY7VXU5_9BACT</name>
<feature type="transmembrane region" description="Helical" evidence="8">
    <location>
        <begin position="6"/>
        <end position="27"/>
    </location>
</feature>
<keyword evidence="11" id="KW-1185">Reference proteome</keyword>
<dbReference type="InterPro" id="IPR000014">
    <property type="entry name" value="PAS"/>
</dbReference>
<dbReference type="InterPro" id="IPR003594">
    <property type="entry name" value="HATPase_dom"/>
</dbReference>
<evidence type="ECO:0000256" key="6">
    <source>
        <dbReference type="ARBA" id="ARBA00022840"/>
    </source>
</evidence>
<evidence type="ECO:0000256" key="5">
    <source>
        <dbReference type="ARBA" id="ARBA00022777"/>
    </source>
</evidence>
<keyword evidence="8" id="KW-1133">Transmembrane helix</keyword>
<reference evidence="10 11" key="1">
    <citation type="submission" date="2023-02" db="EMBL/GenBank/DDBJ databases">
        <title>Genome sequence of Lentisphaera profundi SAORIC-696.</title>
        <authorList>
            <person name="Kim e."/>
            <person name="Cho J.-C."/>
            <person name="Choi A."/>
            <person name="Kang I."/>
        </authorList>
    </citation>
    <scope>NUCLEOTIDE SEQUENCE [LARGE SCALE GENOMIC DNA]</scope>
    <source>
        <strain evidence="10 11">SAORIC-696</strain>
    </source>
</reference>
<proteinExistence type="predicted"/>
<protein>
    <recommendedName>
        <fullName evidence="2">histidine kinase</fullName>
        <ecNumber evidence="2">2.7.13.3</ecNumber>
    </recommendedName>
</protein>
<dbReference type="PRINTS" id="PR00344">
    <property type="entry name" value="BCTRLSENSOR"/>
</dbReference>
<keyword evidence="4" id="KW-0547">Nucleotide-binding</keyword>
<sequence>MKISFYTTMLVLSCMCVGFTAVGIVFFRGELIHVQQQKLQLLQQDKVQTDEALIFINQWKRTLDLYLMKHEPYLHKSLKEQVNAIKYINQQYVGSDNIRLVSARIEQVMHLCSKKMSTDAEWKILSIASGKLTLDLEGSVQALQKKLRTQINEKRLYISSLQKQFSLTVYVCPTLFIAFSLIMLKWANRTVVQPIKDLTELARKGEISQEKFSYKKPVEVDHLVDSLNEYIRELIEVKDQAWQEMRQNEYANARMSNIMETAADAIICTSSSGDIIQMNASFRRLTFLTDDYPGELRCEFFLPNFRLSDYSEDIMETFVSVEQTVLKNTNGEDIPIELSVSHFTYEEVMYFTLVIRDIRERERMQQQILQAQKMESVGTLAAGIAHEINTPTQYIRNYCIFLQDAFNDLAKYVKMTQEHPTSQVLKKLEEDIELDFLMEEIPKALKGSEEGLGKVSVIVKSMKVMSHPSKSEKVSYDINTLLKEAVILSRNQWKQFAEIKYILDENIHEVMCYPGLLSQTFINIIVNAAQAIEEQIKTQTFETLGVITIRTTMKKRNVMIKISDTGIGVKDSIRTKIFDPFFTTKEVGVGTGQGLALSHDLIVGKHGGSISFDSNPGLGCSFIILLPYTLS</sequence>
<evidence type="ECO:0000256" key="1">
    <source>
        <dbReference type="ARBA" id="ARBA00000085"/>
    </source>
</evidence>
<dbReference type="Pfam" id="PF02518">
    <property type="entry name" value="HATPase_c"/>
    <property type="match status" value="1"/>
</dbReference>
<feature type="transmembrane region" description="Helical" evidence="8">
    <location>
        <begin position="165"/>
        <end position="187"/>
    </location>
</feature>
<evidence type="ECO:0000256" key="2">
    <source>
        <dbReference type="ARBA" id="ARBA00012438"/>
    </source>
</evidence>
<dbReference type="PROSITE" id="PS50109">
    <property type="entry name" value="HIS_KIN"/>
    <property type="match status" value="1"/>
</dbReference>
<keyword evidence="5" id="KW-0418">Kinase</keyword>
<dbReference type="EMBL" id="CP117812">
    <property type="protein sequence ID" value="WDE98542.1"/>
    <property type="molecule type" value="Genomic_DNA"/>
</dbReference>
<dbReference type="InterPro" id="IPR005467">
    <property type="entry name" value="His_kinase_dom"/>
</dbReference>
<keyword evidence="8" id="KW-0812">Transmembrane</keyword>
<evidence type="ECO:0000256" key="7">
    <source>
        <dbReference type="ARBA" id="ARBA00023012"/>
    </source>
</evidence>
<dbReference type="PANTHER" id="PTHR43065:SF46">
    <property type="entry name" value="C4-DICARBOXYLATE TRANSPORT SENSOR PROTEIN DCTB"/>
    <property type="match status" value="1"/>
</dbReference>
<keyword evidence="3" id="KW-0808">Transferase</keyword>
<dbReference type="Gene3D" id="1.10.287.130">
    <property type="match status" value="1"/>
</dbReference>
<keyword evidence="8" id="KW-0472">Membrane</keyword>
<dbReference type="InterPro" id="IPR035965">
    <property type="entry name" value="PAS-like_dom_sf"/>
</dbReference>
<evidence type="ECO:0000256" key="4">
    <source>
        <dbReference type="ARBA" id="ARBA00022741"/>
    </source>
</evidence>
<dbReference type="RefSeq" id="WP_274153413.1">
    <property type="nucleotide sequence ID" value="NZ_CP117812.1"/>
</dbReference>
<dbReference type="SUPFAM" id="SSF55785">
    <property type="entry name" value="PYP-like sensor domain (PAS domain)"/>
    <property type="match status" value="1"/>
</dbReference>
<dbReference type="NCBIfam" id="TIGR00229">
    <property type="entry name" value="sensory_box"/>
    <property type="match status" value="1"/>
</dbReference>
<dbReference type="Pfam" id="PF13426">
    <property type="entry name" value="PAS_9"/>
    <property type="match status" value="1"/>
</dbReference>
<gene>
    <name evidence="10" type="ORF">PQO03_11900</name>
</gene>
<evidence type="ECO:0000259" key="9">
    <source>
        <dbReference type="PROSITE" id="PS50109"/>
    </source>
</evidence>
<organism evidence="10 11">
    <name type="scientific">Lentisphaera profundi</name>
    <dbReference type="NCBI Taxonomy" id="1658616"/>
    <lineage>
        <taxon>Bacteria</taxon>
        <taxon>Pseudomonadati</taxon>
        <taxon>Lentisphaerota</taxon>
        <taxon>Lentisphaeria</taxon>
        <taxon>Lentisphaerales</taxon>
        <taxon>Lentisphaeraceae</taxon>
        <taxon>Lentisphaera</taxon>
    </lineage>
</organism>
<evidence type="ECO:0000313" key="11">
    <source>
        <dbReference type="Proteomes" id="UP001214250"/>
    </source>
</evidence>
<comment type="catalytic activity">
    <reaction evidence="1">
        <text>ATP + protein L-histidine = ADP + protein N-phospho-L-histidine.</text>
        <dbReference type="EC" id="2.7.13.3"/>
    </reaction>
</comment>
<evidence type="ECO:0000256" key="8">
    <source>
        <dbReference type="SAM" id="Phobius"/>
    </source>
</evidence>
<dbReference type="EC" id="2.7.13.3" evidence="2"/>
<dbReference type="InterPro" id="IPR036890">
    <property type="entry name" value="HATPase_C_sf"/>
</dbReference>
<dbReference type="Gene3D" id="3.30.450.20">
    <property type="entry name" value="PAS domain"/>
    <property type="match status" value="1"/>
</dbReference>
<feature type="domain" description="Histidine kinase" evidence="9">
    <location>
        <begin position="383"/>
        <end position="630"/>
    </location>
</feature>
<dbReference type="Proteomes" id="UP001214250">
    <property type="component" value="Chromosome 2"/>
</dbReference>
<dbReference type="InterPro" id="IPR004358">
    <property type="entry name" value="Sig_transdc_His_kin-like_C"/>
</dbReference>
<dbReference type="SUPFAM" id="SSF55874">
    <property type="entry name" value="ATPase domain of HSP90 chaperone/DNA topoisomerase II/histidine kinase"/>
    <property type="match status" value="1"/>
</dbReference>
<dbReference type="GO" id="GO:0005524">
    <property type="term" value="F:ATP binding"/>
    <property type="evidence" value="ECO:0007669"/>
    <property type="project" value="UniProtKB-KW"/>
</dbReference>